<dbReference type="SMART" id="SM00014">
    <property type="entry name" value="acidPPc"/>
    <property type="match status" value="1"/>
</dbReference>
<dbReference type="Pfam" id="PF01569">
    <property type="entry name" value="PAP2"/>
    <property type="match status" value="1"/>
</dbReference>
<sequence length="165" mass="18399">MCLRGCHDPVFRVVRPLDRHCSHRRFDRRRAAVGYTATAVTDLLRPHHAPDSSELLYTSFPSGHALLATLRFGAATLLAARRCKRLHLRSYLVATACSISLVVGVSRVYLGAHWPSDVLAGWSLGLIWILLVDAGRVRLHFPSESMKRSSKPTTAFHRGLHVLLV</sequence>
<evidence type="ECO:0000313" key="3">
    <source>
        <dbReference type="EMBL" id="AZN71484.1"/>
    </source>
</evidence>
<accession>A0A3Q8XNF1</accession>
<keyword evidence="1" id="KW-0812">Transmembrane</keyword>
<evidence type="ECO:0000256" key="1">
    <source>
        <dbReference type="SAM" id="Phobius"/>
    </source>
</evidence>
<dbReference type="Gene3D" id="1.20.144.10">
    <property type="entry name" value="Phosphatidic acid phosphatase type 2/haloperoxidase"/>
    <property type="match status" value="1"/>
</dbReference>
<gene>
    <name evidence="3" type="ORF">D5400_09580</name>
</gene>
<protein>
    <submittedName>
        <fullName evidence="3">Phosphatase PAP2 family protein</fullName>
    </submittedName>
</protein>
<dbReference type="Proteomes" id="UP000268192">
    <property type="component" value="Chromosome"/>
</dbReference>
<dbReference type="PANTHER" id="PTHR14969:SF13">
    <property type="entry name" value="AT30094P"/>
    <property type="match status" value="1"/>
</dbReference>
<dbReference type="InterPro" id="IPR036938">
    <property type="entry name" value="PAP2/HPO_sf"/>
</dbReference>
<name>A0A3Q8XNF1_9HYPH</name>
<dbReference type="PANTHER" id="PTHR14969">
    <property type="entry name" value="SPHINGOSINE-1-PHOSPHATE PHOSPHOHYDROLASE"/>
    <property type="match status" value="1"/>
</dbReference>
<feature type="domain" description="Phosphatidic acid phosphatase type 2/haloperoxidase" evidence="2">
    <location>
        <begin position="32"/>
        <end position="133"/>
    </location>
</feature>
<organism evidence="3 4">
    <name type="scientific">Georhizobium profundi</name>
    <dbReference type="NCBI Taxonomy" id="2341112"/>
    <lineage>
        <taxon>Bacteria</taxon>
        <taxon>Pseudomonadati</taxon>
        <taxon>Pseudomonadota</taxon>
        <taxon>Alphaproteobacteria</taxon>
        <taxon>Hyphomicrobiales</taxon>
        <taxon>Rhizobiaceae</taxon>
        <taxon>Georhizobium</taxon>
    </lineage>
</organism>
<dbReference type="OrthoDB" id="9801622at2"/>
<feature type="transmembrane region" description="Helical" evidence="1">
    <location>
        <begin position="91"/>
        <end position="112"/>
    </location>
</feature>
<dbReference type="InterPro" id="IPR000326">
    <property type="entry name" value="PAP2/HPO"/>
</dbReference>
<proteinExistence type="predicted"/>
<keyword evidence="1" id="KW-1133">Transmembrane helix</keyword>
<evidence type="ECO:0000313" key="4">
    <source>
        <dbReference type="Proteomes" id="UP000268192"/>
    </source>
</evidence>
<dbReference type="KEGG" id="abaw:D5400_09580"/>
<dbReference type="AlphaFoldDB" id="A0A3Q8XNF1"/>
<keyword evidence="1" id="KW-0472">Membrane</keyword>
<dbReference type="SUPFAM" id="SSF48317">
    <property type="entry name" value="Acid phosphatase/Vanadium-dependent haloperoxidase"/>
    <property type="match status" value="1"/>
</dbReference>
<evidence type="ECO:0000259" key="2">
    <source>
        <dbReference type="SMART" id="SM00014"/>
    </source>
</evidence>
<keyword evidence="4" id="KW-1185">Reference proteome</keyword>
<feature type="transmembrane region" description="Helical" evidence="1">
    <location>
        <begin position="118"/>
        <end position="139"/>
    </location>
</feature>
<reference evidence="3 4" key="1">
    <citation type="submission" date="2018-09" db="EMBL/GenBank/DDBJ databases">
        <title>Marinorhizobium profundi gen. nov., sp. nov., isolated from a deep-sea sediment sample from the New Britain Trench and proposal of Marinorhizobiaceae fam. nov. in the order Rhizobiales of the class Alphaproteobacteria.</title>
        <authorList>
            <person name="Cao J."/>
        </authorList>
    </citation>
    <scope>NUCLEOTIDE SEQUENCE [LARGE SCALE GENOMIC DNA]</scope>
    <source>
        <strain evidence="3 4">WS11</strain>
    </source>
</reference>
<dbReference type="CDD" id="cd03392">
    <property type="entry name" value="PAP2_like_2"/>
    <property type="match status" value="1"/>
</dbReference>
<dbReference type="EMBL" id="CP032509">
    <property type="protein sequence ID" value="AZN71484.1"/>
    <property type="molecule type" value="Genomic_DNA"/>
</dbReference>